<evidence type="ECO:0000259" key="1">
    <source>
        <dbReference type="PROSITE" id="PS50879"/>
    </source>
</evidence>
<dbReference type="InterPro" id="IPR036397">
    <property type="entry name" value="RNaseH_sf"/>
</dbReference>
<dbReference type="SUPFAM" id="SSF53098">
    <property type="entry name" value="Ribonuclease H-like"/>
    <property type="match status" value="1"/>
</dbReference>
<dbReference type="GO" id="GO:0004523">
    <property type="term" value="F:RNA-DNA hybrid ribonuclease activity"/>
    <property type="evidence" value="ECO:0007669"/>
    <property type="project" value="InterPro"/>
</dbReference>
<dbReference type="Gene3D" id="3.30.420.10">
    <property type="entry name" value="Ribonuclease H-like superfamily/Ribonuclease H"/>
    <property type="match status" value="1"/>
</dbReference>
<dbReference type="PANTHER" id="PTHR47723:SF19">
    <property type="entry name" value="POLYNUCLEOTIDYL TRANSFERASE, RIBONUCLEASE H-LIKE SUPERFAMILY PROTEIN"/>
    <property type="match status" value="1"/>
</dbReference>
<proteinExistence type="predicted"/>
<dbReference type="EMBL" id="DF973189">
    <property type="protein sequence ID" value="GAU18772.1"/>
    <property type="molecule type" value="Genomic_DNA"/>
</dbReference>
<dbReference type="InterPro" id="IPR026960">
    <property type="entry name" value="RVT-Znf"/>
</dbReference>
<dbReference type="CDD" id="cd06222">
    <property type="entry name" value="RNase_H_like"/>
    <property type="match status" value="1"/>
</dbReference>
<dbReference type="Pfam" id="PF13966">
    <property type="entry name" value="zf-RVT"/>
    <property type="match status" value="1"/>
</dbReference>
<dbReference type="PROSITE" id="PS50879">
    <property type="entry name" value="RNASE_H_1"/>
    <property type="match status" value="1"/>
</dbReference>
<dbReference type="InterPro" id="IPR053151">
    <property type="entry name" value="RNase_H-like"/>
</dbReference>
<dbReference type="InterPro" id="IPR012337">
    <property type="entry name" value="RNaseH-like_sf"/>
</dbReference>
<accession>A0A2Z6LLJ5</accession>
<dbReference type="GO" id="GO:0003676">
    <property type="term" value="F:nucleic acid binding"/>
    <property type="evidence" value="ECO:0007669"/>
    <property type="project" value="InterPro"/>
</dbReference>
<dbReference type="OrthoDB" id="1420211at2759"/>
<dbReference type="InterPro" id="IPR002156">
    <property type="entry name" value="RNaseH_domain"/>
</dbReference>
<sequence length="482" mass="55499">MLNKAHMMKLSWQILTQPSKLWVKILKAKYNCGMNIIPNFRHTSNSSPLWRAIVNAWDVVKGNITWVIRDGVDSQFWRHPWIPNVGALEDHIAASIPREELNFPVNHYASDGLWKWDKIRSIVPNDICDKIAVIKPPSQGAPDFPCWKLSIDGYFSLKTAYEFMENQHQEDLYINPIFEKVWHWKGPNRIKAFLWKLSQGRLLTNEERRHRNMTNSDLCPRCQDYPESIMHCLRDCEDAREFWTNIINPEVWSKFFSIGLNNWLDWNLSNDNIGNDGNNWSIFFGVAVNELWKDRNSLVFSNISGIDRNLLFKINTQVSSIINLHSFQKNLVTRQPGEVVAVSWKPPLDGWHKVNVDGSFNTISGSTACGGLLRNQHGIFVKGFYSKIGSSNANWAEMWALRIGIRIAQNLLLPKVVFEMDSKVIVNMVTSGHTNNAYLSPLLGEIVSLLQHPNWETSIAHVYREANQCADFLTNKELVIQN</sequence>
<dbReference type="PANTHER" id="PTHR47723">
    <property type="entry name" value="OS05G0353850 PROTEIN"/>
    <property type="match status" value="1"/>
</dbReference>
<organism evidence="2 3">
    <name type="scientific">Trifolium subterraneum</name>
    <name type="common">Subterranean clover</name>
    <dbReference type="NCBI Taxonomy" id="3900"/>
    <lineage>
        <taxon>Eukaryota</taxon>
        <taxon>Viridiplantae</taxon>
        <taxon>Streptophyta</taxon>
        <taxon>Embryophyta</taxon>
        <taxon>Tracheophyta</taxon>
        <taxon>Spermatophyta</taxon>
        <taxon>Magnoliopsida</taxon>
        <taxon>eudicotyledons</taxon>
        <taxon>Gunneridae</taxon>
        <taxon>Pentapetalae</taxon>
        <taxon>rosids</taxon>
        <taxon>fabids</taxon>
        <taxon>Fabales</taxon>
        <taxon>Fabaceae</taxon>
        <taxon>Papilionoideae</taxon>
        <taxon>50 kb inversion clade</taxon>
        <taxon>NPAAA clade</taxon>
        <taxon>Hologalegina</taxon>
        <taxon>IRL clade</taxon>
        <taxon>Trifolieae</taxon>
        <taxon>Trifolium</taxon>
    </lineage>
</organism>
<protein>
    <recommendedName>
        <fullName evidence="1">RNase H type-1 domain-containing protein</fullName>
    </recommendedName>
</protein>
<reference evidence="3" key="1">
    <citation type="journal article" date="2017" name="Front. Plant Sci.">
        <title>Climate Clever Clovers: New Paradigm to Reduce the Environmental Footprint of Ruminants by Breeding Low Methanogenic Forages Utilizing Haplotype Variation.</title>
        <authorList>
            <person name="Kaur P."/>
            <person name="Appels R."/>
            <person name="Bayer P.E."/>
            <person name="Keeble-Gagnere G."/>
            <person name="Wang J."/>
            <person name="Hirakawa H."/>
            <person name="Shirasawa K."/>
            <person name="Vercoe P."/>
            <person name="Stefanova K."/>
            <person name="Durmic Z."/>
            <person name="Nichols P."/>
            <person name="Revell C."/>
            <person name="Isobe S.N."/>
            <person name="Edwards D."/>
            <person name="Erskine W."/>
        </authorList>
    </citation>
    <scope>NUCLEOTIDE SEQUENCE [LARGE SCALE GENOMIC DNA]</scope>
    <source>
        <strain evidence="3">cv. Daliak</strain>
    </source>
</reference>
<dbReference type="Pfam" id="PF13456">
    <property type="entry name" value="RVT_3"/>
    <property type="match status" value="1"/>
</dbReference>
<dbReference type="AlphaFoldDB" id="A0A2Z6LLJ5"/>
<dbReference type="InterPro" id="IPR044730">
    <property type="entry name" value="RNase_H-like_dom_plant"/>
</dbReference>
<name>A0A2Z6LLJ5_TRISU</name>
<feature type="domain" description="RNase H type-1" evidence="1">
    <location>
        <begin position="348"/>
        <end position="479"/>
    </location>
</feature>
<evidence type="ECO:0000313" key="2">
    <source>
        <dbReference type="EMBL" id="GAU18772.1"/>
    </source>
</evidence>
<dbReference type="Proteomes" id="UP000242715">
    <property type="component" value="Unassembled WGS sequence"/>
</dbReference>
<keyword evidence="3" id="KW-1185">Reference proteome</keyword>
<gene>
    <name evidence="2" type="ORF">TSUD_80610</name>
</gene>
<evidence type="ECO:0000313" key="3">
    <source>
        <dbReference type="Proteomes" id="UP000242715"/>
    </source>
</evidence>